<comment type="cofactor">
    <cofactor evidence="1 5">
        <name>thiamine diphosphate</name>
        <dbReference type="ChEBI" id="CHEBI:58937"/>
    </cofactor>
</comment>
<dbReference type="NCBIfam" id="NF003621">
    <property type="entry name" value="PRK05261.1-6"/>
    <property type="match status" value="1"/>
</dbReference>
<dbReference type="Pfam" id="PF09364">
    <property type="entry name" value="XFP_N"/>
    <property type="match status" value="1"/>
</dbReference>
<dbReference type="PIRSF" id="PIRSF017245">
    <property type="entry name" value="Phosphoketolase"/>
    <property type="match status" value="1"/>
</dbReference>
<protein>
    <recommendedName>
        <fullName evidence="5">Probable phosphoketolase</fullName>
        <ecNumber evidence="5">4.1.2.-</ecNumber>
    </recommendedName>
</protein>
<dbReference type="EMBL" id="JARJBC010000019">
    <property type="protein sequence ID" value="MDF3292631.1"/>
    <property type="molecule type" value="Genomic_DNA"/>
</dbReference>
<dbReference type="RefSeq" id="WP_276095683.1">
    <property type="nucleotide sequence ID" value="NZ_JARJBC010000019.1"/>
</dbReference>
<evidence type="ECO:0000313" key="8">
    <source>
        <dbReference type="EMBL" id="MDF3292631.1"/>
    </source>
</evidence>
<dbReference type="InterPro" id="IPR018969">
    <property type="entry name" value="Xul5P/Fru6P_PKetolase_C"/>
</dbReference>
<keyword evidence="4 5" id="KW-0456">Lyase</keyword>
<proteinExistence type="inferred from homology"/>
<dbReference type="InterPro" id="IPR019789">
    <property type="entry name" value="Xul5P/Fru6P_PKetolase_ThDP_BS"/>
</dbReference>
<dbReference type="InterPro" id="IPR018970">
    <property type="entry name" value="Xul5P/Fru6P_PKetolase_N"/>
</dbReference>
<dbReference type="Pfam" id="PF09363">
    <property type="entry name" value="XFP_C"/>
    <property type="match status" value="1"/>
</dbReference>
<dbReference type="InterPro" id="IPR009014">
    <property type="entry name" value="Transketo_C/PFOR_II"/>
</dbReference>
<dbReference type="EC" id="4.1.2.-" evidence="5"/>
<dbReference type="InterPro" id="IPR019790">
    <property type="entry name" value="Xul5P/Fru6P_PKetolase_CS"/>
</dbReference>
<evidence type="ECO:0000256" key="3">
    <source>
        <dbReference type="ARBA" id="ARBA00023052"/>
    </source>
</evidence>
<dbReference type="CDD" id="cd02011">
    <property type="entry name" value="TPP_PK"/>
    <property type="match status" value="1"/>
</dbReference>
<evidence type="ECO:0000256" key="4">
    <source>
        <dbReference type="ARBA" id="ARBA00023239"/>
    </source>
</evidence>
<evidence type="ECO:0000259" key="6">
    <source>
        <dbReference type="Pfam" id="PF09363"/>
    </source>
</evidence>
<gene>
    <name evidence="8" type="ORF">P3G67_26060</name>
</gene>
<evidence type="ECO:0000259" key="7">
    <source>
        <dbReference type="Pfam" id="PF09364"/>
    </source>
</evidence>
<evidence type="ECO:0000256" key="1">
    <source>
        <dbReference type="ARBA" id="ARBA00001964"/>
    </source>
</evidence>
<dbReference type="Proteomes" id="UP001216579">
    <property type="component" value="Unassembled WGS sequence"/>
</dbReference>
<name>A0ABT5ZSC0_9ACTN</name>
<dbReference type="SUPFAM" id="SSF52518">
    <property type="entry name" value="Thiamin diphosphate-binding fold (THDP-binding)"/>
    <property type="match status" value="2"/>
</dbReference>
<evidence type="ECO:0000256" key="5">
    <source>
        <dbReference type="HAMAP-Rule" id="MF_01403"/>
    </source>
</evidence>
<feature type="domain" description="Xylulose 5-phosphate/Fructose 6-phosphate phosphoketolase N-terminal" evidence="7">
    <location>
        <begin position="15"/>
        <end position="376"/>
    </location>
</feature>
<dbReference type="NCBIfam" id="NF003617">
    <property type="entry name" value="PRK05261.1-2"/>
    <property type="match status" value="1"/>
</dbReference>
<dbReference type="InterPro" id="IPR005593">
    <property type="entry name" value="Xul5P/Fru6P_PKetolase"/>
</dbReference>
<dbReference type="Pfam" id="PF03894">
    <property type="entry name" value="XFP"/>
    <property type="match status" value="1"/>
</dbReference>
<accession>A0ABT5ZSC0</accession>
<organism evidence="8 9">
    <name type="scientific">Streptomyces silvisoli</name>
    <dbReference type="NCBI Taxonomy" id="3034235"/>
    <lineage>
        <taxon>Bacteria</taxon>
        <taxon>Bacillati</taxon>
        <taxon>Actinomycetota</taxon>
        <taxon>Actinomycetes</taxon>
        <taxon>Kitasatosporales</taxon>
        <taxon>Streptomycetaceae</taxon>
        <taxon>Streptomyces</taxon>
    </lineage>
</organism>
<evidence type="ECO:0000313" key="9">
    <source>
        <dbReference type="Proteomes" id="UP001216579"/>
    </source>
</evidence>
<dbReference type="PROSITE" id="PS60003">
    <property type="entry name" value="PHOSPHOKETOLASE_2"/>
    <property type="match status" value="1"/>
</dbReference>
<feature type="domain" description="Xylulose 5-phosphate/Fructose 6-phosphate phosphoketolase C-terminal" evidence="6">
    <location>
        <begin position="593"/>
        <end position="795"/>
    </location>
</feature>
<dbReference type="InterPro" id="IPR023962">
    <property type="entry name" value="Phosphoketolase"/>
</dbReference>
<dbReference type="PANTHER" id="PTHR31273:SF0">
    <property type="entry name" value="PHOSPHOKETOLASE-RELATED"/>
    <property type="match status" value="1"/>
</dbReference>
<dbReference type="Gene3D" id="3.40.50.920">
    <property type="match status" value="1"/>
</dbReference>
<dbReference type="PANTHER" id="PTHR31273">
    <property type="entry name" value="PHOSPHOKETOLASE-RELATED"/>
    <property type="match status" value="1"/>
</dbReference>
<sequence length="797" mass="89137">MRPEERNATNPPTVLSDQELTEVDAQWRAANYLAVGQIYLMANPLLSEPLRPEHVKPRLLGHWGTSPGLNLVYTHLNRVIKARDLDAICIWGPGHGGPAVLAGSWLDGSYTRTYPDITRDAAGMGRLFRQFSFPGGVPSHVAPETPGSIHEGGELGYSLSHAYGAALDNPQLLVACVIGDGEAETGPLATSWHSNKFLDPVHDGAVLPILHLNGYKIANPTVLARLPEPELDDLLRGYGHHPLHVTGSDPHAVHQAMAHAMDQALDMIAAIQRSAREEGITERPRWPVIVLRTPKGWTGPAEVDGVPVEGTWRAHQVPMAAVRESPAHLRQLEQWLRSYRPEELFDEHGHPRPHVLACLPRGERRLGANPHANGGLLTRELPMPPLEKYAIGLDKPGTTLNEPTRILGGLLEQIMEDTTERRDFRIVGPDETASNRLQAVYQATGKAWEAEVLATDENLVRGGRVMEILSEHTCQGWLEGYLLTGRHGLFSCYEAFVHIIDSMVNQHIKWLRTTRRLPWRAPIPSLNYLLTSHVWRQDHNGFSHQDPGFVDHILNKSPEAVRVYMPPDTNTLLATADHVLRSRNYVNVVVAGKQPCFDWLTLDEAREHCARGAGIWEWAGTEDGTREPDVVLACAGDVPTQEVLAATGLLRRHVPDLVVRVVNVVDIARLLPAEEHPHGMPNSEYDALFTRDKPVIFAYHGYPWLIHRLSYRRAGHPHLHVRGYKEEGTTTTPFDMVVRNDLDRYRLVMDVIDRVPGLAVRAAAVRQRMADVRTRHHAWIREHGVDLPEVANWTWTH</sequence>
<comment type="caution">
    <text evidence="8">The sequence shown here is derived from an EMBL/GenBank/DDBJ whole genome shotgun (WGS) entry which is preliminary data.</text>
</comment>
<dbReference type="PROSITE" id="PS60002">
    <property type="entry name" value="PHOSPHOKETOLASE_1"/>
    <property type="match status" value="1"/>
</dbReference>
<evidence type="ECO:0000256" key="2">
    <source>
        <dbReference type="ARBA" id="ARBA00005623"/>
    </source>
</evidence>
<dbReference type="Gene3D" id="3.40.50.970">
    <property type="match status" value="2"/>
</dbReference>
<dbReference type="InterPro" id="IPR029061">
    <property type="entry name" value="THDP-binding"/>
</dbReference>
<dbReference type="HAMAP" id="MF_01403">
    <property type="entry name" value="Phosphoketolase"/>
    <property type="match status" value="1"/>
</dbReference>
<keyword evidence="3 5" id="KW-0786">Thiamine pyrophosphate</keyword>
<comment type="similarity">
    <text evidence="2 5">Belongs to the XFP family.</text>
</comment>
<reference evidence="8 9" key="1">
    <citation type="submission" date="2023-03" db="EMBL/GenBank/DDBJ databases">
        <title>Draft genome sequence of Streptomyces sp. RB6PN23 isolated from peat swamp forest in Thailand.</title>
        <authorList>
            <person name="Klaysubun C."/>
            <person name="Duangmal K."/>
        </authorList>
    </citation>
    <scope>NUCLEOTIDE SEQUENCE [LARGE SCALE GENOMIC DNA]</scope>
    <source>
        <strain evidence="8 9">RB6PN23</strain>
    </source>
</reference>
<dbReference type="NCBIfam" id="NF003619">
    <property type="entry name" value="PRK05261.1-4"/>
    <property type="match status" value="1"/>
</dbReference>
<keyword evidence="9" id="KW-1185">Reference proteome</keyword>